<keyword evidence="1" id="KW-0862">Zinc</keyword>
<dbReference type="OrthoDB" id="9760715at2"/>
<keyword evidence="1" id="KW-0479">Metal-binding</keyword>
<dbReference type="AlphaFoldDB" id="A0A3E2N974"/>
<comment type="caution">
    <text evidence="3">The sequence shown here is derived from an EMBL/GenBank/DDBJ whole genome shotgun (WGS) entry which is preliminary data.</text>
</comment>
<dbReference type="GO" id="GO:0008270">
    <property type="term" value="F:zinc ion binding"/>
    <property type="evidence" value="ECO:0007669"/>
    <property type="project" value="UniProtKB-KW"/>
</dbReference>
<feature type="domain" description="SWIM-type" evidence="2">
    <location>
        <begin position="45"/>
        <end position="83"/>
    </location>
</feature>
<proteinExistence type="predicted"/>
<sequence>MENWKVLFRPHILERGLNYYEMGAVLNVQKTETGLCATVVGNENYEVEIKITDGRVSDMWCSCPYAEDGNNCKHMAAVLFKSDESAHGIEEGEKTWEARYLESEQELLDVIGKIPEIEFRGILAQLAQEYESFRNHIMTKYSSSISARQMIRLKKEIDDIVYRFSDRSGFVDWQNSGDFIAAMESFLYGNINELIKKGACMQAFELTNDVFVKIGNLDIDDSDGGTTIVGNSCYEFWKQILKNCNESDKKQMFRWFENHQADGTVIDYMEDYISDFLLNEFQDKRLLEKKLQMLDERITKAGEKTDCGDWWSAHYGYENNILKRLEIMRKLDSSEEKILEYKRINRRFSVVRKLEIEECLEKTEIDQAICILKESKVLDKEYPDLVAEYSAKLIDLYKIRKQDKEYKEELIFQVFSCRQDKLDYVYRLKSVCEQVEWENHREKILKGRTGWQIKYPLLEAEKMYNRLLEEIVADGSIVLLDQYETVLKKKFPEQMREAYTTYIKKQVDVVSDRKRYKDLIKYLKKITKYPNGKEIAGNVVSEWRACYYRRSAMMDELRKEGF</sequence>
<dbReference type="InterPro" id="IPR007527">
    <property type="entry name" value="Znf_SWIM"/>
</dbReference>
<dbReference type="RefSeq" id="WP_117418312.1">
    <property type="nucleotide sequence ID" value="NZ_QOHO01000058.1"/>
</dbReference>
<gene>
    <name evidence="3" type="ORF">DS742_17725</name>
</gene>
<reference evidence="3 4" key="1">
    <citation type="submission" date="2018-07" db="EMBL/GenBank/DDBJ databases">
        <title>New species, Clostridium PI-S10-A1B.</title>
        <authorList>
            <person name="Krishna G."/>
            <person name="Summeta K."/>
            <person name="Shikha S."/>
            <person name="Prabhu P.B."/>
            <person name="Suresh K."/>
        </authorList>
    </citation>
    <scope>NUCLEOTIDE SEQUENCE [LARGE SCALE GENOMIC DNA]</scope>
    <source>
        <strain evidence="3 4">PI-S10-A1B</strain>
    </source>
</reference>
<dbReference type="Pfam" id="PF04434">
    <property type="entry name" value="SWIM"/>
    <property type="match status" value="1"/>
</dbReference>
<protein>
    <recommendedName>
        <fullName evidence="2">SWIM-type domain-containing protein</fullName>
    </recommendedName>
</protein>
<evidence type="ECO:0000256" key="1">
    <source>
        <dbReference type="PROSITE-ProRule" id="PRU00325"/>
    </source>
</evidence>
<organism evidence="3 4">
    <name type="scientific">Lacrimispora amygdalina</name>
    <dbReference type="NCBI Taxonomy" id="253257"/>
    <lineage>
        <taxon>Bacteria</taxon>
        <taxon>Bacillati</taxon>
        <taxon>Bacillota</taxon>
        <taxon>Clostridia</taxon>
        <taxon>Lachnospirales</taxon>
        <taxon>Lachnospiraceae</taxon>
        <taxon>Lacrimispora</taxon>
    </lineage>
</organism>
<accession>A0A3E2N974</accession>
<dbReference type="PROSITE" id="PS50966">
    <property type="entry name" value="ZF_SWIM"/>
    <property type="match status" value="1"/>
</dbReference>
<evidence type="ECO:0000313" key="3">
    <source>
        <dbReference type="EMBL" id="RFZ77558.1"/>
    </source>
</evidence>
<evidence type="ECO:0000313" key="4">
    <source>
        <dbReference type="Proteomes" id="UP000260680"/>
    </source>
</evidence>
<evidence type="ECO:0000259" key="2">
    <source>
        <dbReference type="PROSITE" id="PS50966"/>
    </source>
</evidence>
<dbReference type="EMBL" id="QOHO01000058">
    <property type="protein sequence ID" value="RFZ77558.1"/>
    <property type="molecule type" value="Genomic_DNA"/>
</dbReference>
<keyword evidence="1" id="KW-0863">Zinc-finger</keyword>
<dbReference type="Proteomes" id="UP000260680">
    <property type="component" value="Unassembled WGS sequence"/>
</dbReference>
<name>A0A3E2N974_9FIRM</name>